<sequence>MVADGVREKDDVTVDFEFDSFPAFTAVIIFEQKAGESRMLDNERIRDDRSCNFYSDRTIQSENAVDDLIRRYVIKTATTAIVVEMSGTTNIMFMIVKSFIIDSGLL</sequence>
<name>A0ACB9CUV1_CICIN</name>
<gene>
    <name evidence="1" type="ORF">L2E82_28078</name>
</gene>
<proteinExistence type="predicted"/>
<protein>
    <submittedName>
        <fullName evidence="1">Uncharacterized protein</fullName>
    </submittedName>
</protein>
<keyword evidence="2" id="KW-1185">Reference proteome</keyword>
<reference evidence="1 2" key="2">
    <citation type="journal article" date="2022" name="Mol. Ecol. Resour.">
        <title>The genomes of chicory, endive, great burdock and yacon provide insights into Asteraceae paleo-polyploidization history and plant inulin production.</title>
        <authorList>
            <person name="Fan W."/>
            <person name="Wang S."/>
            <person name="Wang H."/>
            <person name="Wang A."/>
            <person name="Jiang F."/>
            <person name="Liu H."/>
            <person name="Zhao H."/>
            <person name="Xu D."/>
            <person name="Zhang Y."/>
        </authorList>
    </citation>
    <scope>NUCLEOTIDE SEQUENCE [LARGE SCALE GENOMIC DNA]</scope>
    <source>
        <strain evidence="2">cv. Punajuju</strain>
        <tissue evidence="1">Leaves</tissue>
    </source>
</reference>
<organism evidence="1 2">
    <name type="scientific">Cichorium intybus</name>
    <name type="common">Chicory</name>
    <dbReference type="NCBI Taxonomy" id="13427"/>
    <lineage>
        <taxon>Eukaryota</taxon>
        <taxon>Viridiplantae</taxon>
        <taxon>Streptophyta</taxon>
        <taxon>Embryophyta</taxon>
        <taxon>Tracheophyta</taxon>
        <taxon>Spermatophyta</taxon>
        <taxon>Magnoliopsida</taxon>
        <taxon>eudicotyledons</taxon>
        <taxon>Gunneridae</taxon>
        <taxon>Pentapetalae</taxon>
        <taxon>asterids</taxon>
        <taxon>campanulids</taxon>
        <taxon>Asterales</taxon>
        <taxon>Asteraceae</taxon>
        <taxon>Cichorioideae</taxon>
        <taxon>Cichorieae</taxon>
        <taxon>Cichoriinae</taxon>
        <taxon>Cichorium</taxon>
    </lineage>
</organism>
<comment type="caution">
    <text evidence="1">The sequence shown here is derived from an EMBL/GenBank/DDBJ whole genome shotgun (WGS) entry which is preliminary data.</text>
</comment>
<evidence type="ECO:0000313" key="1">
    <source>
        <dbReference type="EMBL" id="KAI3738060.1"/>
    </source>
</evidence>
<evidence type="ECO:0000313" key="2">
    <source>
        <dbReference type="Proteomes" id="UP001055811"/>
    </source>
</evidence>
<reference evidence="2" key="1">
    <citation type="journal article" date="2022" name="Mol. Ecol. Resour.">
        <title>The genomes of chicory, endive, great burdock and yacon provide insights into Asteraceae palaeo-polyploidization history and plant inulin production.</title>
        <authorList>
            <person name="Fan W."/>
            <person name="Wang S."/>
            <person name="Wang H."/>
            <person name="Wang A."/>
            <person name="Jiang F."/>
            <person name="Liu H."/>
            <person name="Zhao H."/>
            <person name="Xu D."/>
            <person name="Zhang Y."/>
        </authorList>
    </citation>
    <scope>NUCLEOTIDE SEQUENCE [LARGE SCALE GENOMIC DNA]</scope>
    <source>
        <strain evidence="2">cv. Punajuju</strain>
    </source>
</reference>
<dbReference type="Proteomes" id="UP001055811">
    <property type="component" value="Linkage Group LG05"/>
</dbReference>
<dbReference type="EMBL" id="CM042013">
    <property type="protein sequence ID" value="KAI3738060.1"/>
    <property type="molecule type" value="Genomic_DNA"/>
</dbReference>
<accession>A0ACB9CUV1</accession>